<accession>A0ABP9YAB7</accession>
<evidence type="ECO:0000313" key="3">
    <source>
        <dbReference type="Proteomes" id="UP001476247"/>
    </source>
</evidence>
<organism evidence="2 3">
    <name type="scientific">Helicostylum pulchrum</name>
    <dbReference type="NCBI Taxonomy" id="562976"/>
    <lineage>
        <taxon>Eukaryota</taxon>
        <taxon>Fungi</taxon>
        <taxon>Fungi incertae sedis</taxon>
        <taxon>Mucoromycota</taxon>
        <taxon>Mucoromycotina</taxon>
        <taxon>Mucoromycetes</taxon>
        <taxon>Mucorales</taxon>
        <taxon>Mucorineae</taxon>
        <taxon>Mucoraceae</taxon>
        <taxon>Helicostylum</taxon>
    </lineage>
</organism>
<dbReference type="Proteomes" id="UP001476247">
    <property type="component" value="Unassembled WGS sequence"/>
</dbReference>
<comment type="caution">
    <text evidence="2">The sequence shown here is derived from an EMBL/GenBank/DDBJ whole genome shotgun (WGS) entry which is preliminary data.</text>
</comment>
<evidence type="ECO:0000256" key="1">
    <source>
        <dbReference type="SAM" id="Coils"/>
    </source>
</evidence>
<name>A0ABP9YAB7_9FUNG</name>
<feature type="coiled-coil region" evidence="1">
    <location>
        <begin position="100"/>
        <end position="127"/>
    </location>
</feature>
<keyword evidence="3" id="KW-1185">Reference proteome</keyword>
<sequence>MYSIKGKIIFEDGQGNVFDESGNEAMDWDEEVDPHNLENLTNLTQYLIKQIQPEMDLDCPDFIKLLSAAESARKAAVKVRTGQAWAARMKEDPNWDIYEKQMNQNRIARVKDEIDGLTENFENFSLKETVVG</sequence>
<evidence type="ECO:0000313" key="2">
    <source>
        <dbReference type="EMBL" id="GAA5803909.1"/>
    </source>
</evidence>
<protein>
    <submittedName>
        <fullName evidence="2">Uncharacterized protein</fullName>
    </submittedName>
</protein>
<proteinExistence type="predicted"/>
<reference evidence="2 3" key="1">
    <citation type="submission" date="2024-04" db="EMBL/GenBank/DDBJ databases">
        <title>genome sequences of Mucor flavus KT1a and Helicostylum pulchrum KT1b strains isolation_sourced from the surface of a dry-aged beef.</title>
        <authorList>
            <person name="Toyotome T."/>
            <person name="Hosono M."/>
            <person name="Torimaru M."/>
            <person name="Fukuda K."/>
            <person name="Mikami N."/>
        </authorList>
    </citation>
    <scope>NUCLEOTIDE SEQUENCE [LARGE SCALE GENOMIC DNA]</scope>
    <source>
        <strain evidence="2 3">KT1b</strain>
    </source>
</reference>
<gene>
    <name evidence="2" type="ORF">HPULCUR_009394</name>
</gene>
<keyword evidence="1" id="KW-0175">Coiled coil</keyword>
<dbReference type="EMBL" id="BAABUJ010000031">
    <property type="protein sequence ID" value="GAA5803909.1"/>
    <property type="molecule type" value="Genomic_DNA"/>
</dbReference>